<keyword evidence="2" id="KW-1185">Reference proteome</keyword>
<protein>
    <submittedName>
        <fullName evidence="1">Uncharacterized protein</fullName>
    </submittedName>
</protein>
<proteinExistence type="predicted"/>
<dbReference type="Proteomes" id="UP000008332">
    <property type="component" value="Chromosome"/>
</dbReference>
<reference evidence="2" key="1">
    <citation type="submission" date="2006-02" db="EMBL/GenBank/DDBJ databases">
        <title>Complete sequence of chromosome of Rhodoferax ferrireducens DSM 15236.</title>
        <authorList>
            <person name="Copeland A."/>
            <person name="Lucas S."/>
            <person name="Lapidus A."/>
            <person name="Barry K."/>
            <person name="Detter J.C."/>
            <person name="Glavina del Rio T."/>
            <person name="Hammon N."/>
            <person name="Israni S."/>
            <person name="Pitluck S."/>
            <person name="Brettin T."/>
            <person name="Bruce D."/>
            <person name="Han C."/>
            <person name="Tapia R."/>
            <person name="Gilna P."/>
            <person name="Kiss H."/>
            <person name="Schmutz J."/>
            <person name="Larimer F."/>
            <person name="Land M."/>
            <person name="Kyrpides N."/>
            <person name="Ivanova N."/>
            <person name="Richardson P."/>
        </authorList>
    </citation>
    <scope>NUCLEOTIDE SEQUENCE [LARGE SCALE GENOMIC DNA]</scope>
    <source>
        <strain evidence="2">ATCC BAA-621 / DSM 15236 / T118</strain>
    </source>
</reference>
<dbReference type="HOGENOM" id="CLU_628432_0_0_4"/>
<dbReference type="EMBL" id="CP000267">
    <property type="protein sequence ID" value="ABD70773.1"/>
    <property type="molecule type" value="Genomic_DNA"/>
</dbReference>
<evidence type="ECO:0000313" key="2">
    <source>
        <dbReference type="Proteomes" id="UP000008332"/>
    </source>
</evidence>
<dbReference type="OrthoDB" id="9150575at2"/>
<gene>
    <name evidence="1" type="ordered locus">Rfer_3063</name>
</gene>
<evidence type="ECO:0000313" key="1">
    <source>
        <dbReference type="EMBL" id="ABD70773.1"/>
    </source>
</evidence>
<dbReference type="AlphaFoldDB" id="Q21TY0"/>
<accession>Q21TY0</accession>
<sequence length="435" mass="47795">MNTEINTPALALAGTETRTLYVEVDQLEAFKKQLDKLNETAEVAGIPPIKITADHTTSLPAAPGEAAMLVAVLTLDYPVVELGDWAVVGRLEAPKESVARKLFAFDYSKKEADTVALLAKTGHPLECEHCRANRRRVESYLLRNRTTGEYKQVGSGCLDAFTGGSSGAAISLASLSKFVAKWNEKLLKSRRGTKLFAVDVRQYLADLFFTLGSYEYRLLRDCSTEKMTTHYKALDVPALIASLGCVDPADAVRLNEIYAEDKERNLALADAFRAAYARKTIIEGTFEHNVNVVLREDLISLFRTRPLNVVCAAAHGFMLDQLRKVMGAGAHVGKRNQHFSKKLTVVAMQHQAHFGRDVYLKDSDGNVFVAETNDMDCCDESMIKHRAEVGTVLDLEFKIVGHRKLYSTAYTSIKTAGQAAAEAAADAAIEAHYGV</sequence>
<name>Q21TY0_ALBFT</name>
<dbReference type="RefSeq" id="WP_011465336.1">
    <property type="nucleotide sequence ID" value="NC_007908.1"/>
</dbReference>
<dbReference type="KEGG" id="rfr:Rfer_3063"/>
<organism evidence="1 2">
    <name type="scientific">Albidiferax ferrireducens (strain ATCC BAA-621 / DSM 15236 / T118)</name>
    <name type="common">Rhodoferax ferrireducens</name>
    <dbReference type="NCBI Taxonomy" id="338969"/>
    <lineage>
        <taxon>Bacteria</taxon>
        <taxon>Pseudomonadati</taxon>
        <taxon>Pseudomonadota</taxon>
        <taxon>Betaproteobacteria</taxon>
        <taxon>Burkholderiales</taxon>
        <taxon>Comamonadaceae</taxon>
        <taxon>Rhodoferax</taxon>
    </lineage>
</organism>